<dbReference type="CDD" id="cd22132">
    <property type="entry name" value="F-box_FBXW5"/>
    <property type="match status" value="1"/>
</dbReference>
<dbReference type="InterPro" id="IPR036047">
    <property type="entry name" value="F-box-like_dom_sf"/>
</dbReference>
<keyword evidence="4" id="KW-1185">Reference proteome</keyword>
<dbReference type="EMBL" id="JARBDR010000919">
    <property type="protein sequence ID" value="KAJ8300704.1"/>
    <property type="molecule type" value="Genomic_DNA"/>
</dbReference>
<dbReference type="Proteomes" id="UP001217089">
    <property type="component" value="Unassembled WGS sequence"/>
</dbReference>
<dbReference type="InterPro" id="IPR001680">
    <property type="entry name" value="WD40_rpt"/>
</dbReference>
<comment type="caution">
    <text evidence="3">The sequence shown here is derived from an EMBL/GenBank/DDBJ whole genome shotgun (WGS) entry which is preliminary data.</text>
</comment>
<dbReference type="PROSITE" id="PS50181">
    <property type="entry name" value="FBOX"/>
    <property type="match status" value="1"/>
</dbReference>
<gene>
    <name evidence="3" type="ORF">KUTeg_022223</name>
</gene>
<dbReference type="Pfam" id="PF12937">
    <property type="entry name" value="F-box-like"/>
    <property type="match status" value="1"/>
</dbReference>
<feature type="repeat" description="WD" evidence="1">
    <location>
        <begin position="94"/>
        <end position="126"/>
    </location>
</feature>
<evidence type="ECO:0000256" key="1">
    <source>
        <dbReference type="PROSITE-ProRule" id="PRU00221"/>
    </source>
</evidence>
<evidence type="ECO:0000313" key="3">
    <source>
        <dbReference type="EMBL" id="KAJ8300704.1"/>
    </source>
</evidence>
<evidence type="ECO:0000259" key="2">
    <source>
        <dbReference type="PROSITE" id="PS50181"/>
    </source>
</evidence>
<keyword evidence="1" id="KW-0853">WD repeat</keyword>
<dbReference type="SUPFAM" id="SSF81383">
    <property type="entry name" value="F-box domain"/>
    <property type="match status" value="1"/>
</dbReference>
<dbReference type="SMART" id="SM00256">
    <property type="entry name" value="FBOX"/>
    <property type="match status" value="1"/>
</dbReference>
<name>A0ABQ9E8J0_TEGGR</name>
<dbReference type="SUPFAM" id="SSF50978">
    <property type="entry name" value="WD40 repeat-like"/>
    <property type="match status" value="1"/>
</dbReference>
<protein>
    <recommendedName>
        <fullName evidence="2">F-box domain-containing protein</fullName>
    </recommendedName>
</protein>
<dbReference type="PANTHER" id="PTHR20995:SF17">
    <property type="entry name" value="F-BOX_WD REPEAT-CONTAINING PROTEIN 5"/>
    <property type="match status" value="1"/>
</dbReference>
<dbReference type="Pfam" id="PF00400">
    <property type="entry name" value="WD40"/>
    <property type="match status" value="2"/>
</dbReference>
<feature type="domain" description="F-box" evidence="2">
    <location>
        <begin position="9"/>
        <end position="55"/>
    </location>
</feature>
<dbReference type="InterPro" id="IPR001810">
    <property type="entry name" value="F-box_dom"/>
</dbReference>
<dbReference type="PROSITE" id="PS50082">
    <property type="entry name" value="WD_REPEATS_2"/>
    <property type="match status" value="2"/>
</dbReference>
<dbReference type="SMART" id="SM00320">
    <property type="entry name" value="WD40"/>
    <property type="match status" value="3"/>
</dbReference>
<proteinExistence type="predicted"/>
<accession>A0ABQ9E8J0</accession>
<dbReference type="Gene3D" id="2.130.10.10">
    <property type="entry name" value="YVTN repeat-like/Quinoprotein amine dehydrogenase"/>
    <property type="match status" value="2"/>
</dbReference>
<dbReference type="InterPro" id="IPR042508">
    <property type="entry name" value="FBXW5"/>
</dbReference>
<dbReference type="PROSITE" id="PS50294">
    <property type="entry name" value="WD_REPEATS_REGION"/>
    <property type="match status" value="2"/>
</dbReference>
<sequence length="737" mass="83613">MTFQEVDSLPSWQFLPDDIILYVFSFLPASSVLRCSSVCRSWLRVAKDELLWKELFYRHWQIDRKIPMAQGKLSWLQEYKRLFYHTPAMKSEVLKQHHDQVLHVCFAHNGTMFATSSKDGFIRVWDAGYPCLLKYKEDMKKLTWKYTQFSQFNKSDTLLLVSGVHFGSNSTSGEIAVFTVQGEFQLQCRVINKPYDVFGTWYNDGYLISGQLYWTGQMQSCSALFQNQNASSLRTIMVADCVEDPDASSCAGTPTEDKKCKKAICSCFRQQNSNSQTCQKTNATSMENVKSQNSIAAKAKVGGKEEQPQKKLQSMQVYEDGAFRTKFLELDDGDEQQERLNGTIKYNQDYRDAESGILPYAAAPSETMCSGSVDSMMDVCTSMTAGQSTDVSKTPEIKLKKSITAKHDYGNSKVQKVEKMENKNHSDKDFDSAYCDEDACHSGMYLDGAIYGSPIQSGFYSCQDNHCNVHALNPLSPEYRTDDDGNYGIVDNAPVFPDSNTATSNCSSKSNKYLDKLLIFTMGSLTYTPHQIGIKKIEALEKIHGSETKIRLLPTVEDNLQGLGQETYDSIDHIIDMHGHIIGLSLSPDQRYLYVNSRPWPKDYVIENALYPPPIAQEIDIHVIDLSKMKEVGTMHRAHKAYTPNDECFFIFLDVCEEYVASGAEDKHGYVWDRHYGVCLNKFPHQDVVNSVAFNPKDSEMLVTVSDDYTVSIWRSRNREKLVKKCVMDNKACPMQE</sequence>
<evidence type="ECO:0000313" key="4">
    <source>
        <dbReference type="Proteomes" id="UP001217089"/>
    </source>
</evidence>
<dbReference type="InterPro" id="IPR015943">
    <property type="entry name" value="WD40/YVTN_repeat-like_dom_sf"/>
</dbReference>
<reference evidence="3 4" key="1">
    <citation type="submission" date="2022-12" db="EMBL/GenBank/DDBJ databases">
        <title>Chromosome-level genome of Tegillarca granosa.</title>
        <authorList>
            <person name="Kim J."/>
        </authorList>
    </citation>
    <scope>NUCLEOTIDE SEQUENCE [LARGE SCALE GENOMIC DNA]</scope>
    <source>
        <strain evidence="3">Teg-2019</strain>
        <tissue evidence="3">Adductor muscle</tissue>
    </source>
</reference>
<organism evidence="3 4">
    <name type="scientific">Tegillarca granosa</name>
    <name type="common">Malaysian cockle</name>
    <name type="synonym">Anadara granosa</name>
    <dbReference type="NCBI Taxonomy" id="220873"/>
    <lineage>
        <taxon>Eukaryota</taxon>
        <taxon>Metazoa</taxon>
        <taxon>Spiralia</taxon>
        <taxon>Lophotrochozoa</taxon>
        <taxon>Mollusca</taxon>
        <taxon>Bivalvia</taxon>
        <taxon>Autobranchia</taxon>
        <taxon>Pteriomorphia</taxon>
        <taxon>Arcoida</taxon>
        <taxon>Arcoidea</taxon>
        <taxon>Arcidae</taxon>
        <taxon>Tegillarca</taxon>
    </lineage>
</organism>
<dbReference type="Gene3D" id="1.20.1280.50">
    <property type="match status" value="1"/>
</dbReference>
<feature type="repeat" description="WD" evidence="1">
    <location>
        <begin position="682"/>
        <end position="724"/>
    </location>
</feature>
<dbReference type="InterPro" id="IPR036322">
    <property type="entry name" value="WD40_repeat_dom_sf"/>
</dbReference>
<dbReference type="PANTHER" id="PTHR20995">
    <property type="entry name" value="F-BOX/WD REPEAT-CONTAINING PROTEIN 5"/>
    <property type="match status" value="1"/>
</dbReference>